<dbReference type="InterPro" id="IPR013785">
    <property type="entry name" value="Aldolase_TIM"/>
</dbReference>
<evidence type="ECO:0000256" key="9">
    <source>
        <dbReference type="ARBA" id="ARBA00022723"/>
    </source>
</evidence>
<dbReference type="Pfam" id="PF04055">
    <property type="entry name" value="Radical_SAM"/>
    <property type="match status" value="1"/>
</dbReference>
<keyword evidence="7 15" id="KW-0808">Transferase</keyword>
<dbReference type="InterPro" id="IPR007197">
    <property type="entry name" value="rSAM"/>
</dbReference>
<keyword evidence="8" id="KW-0949">S-adenosyl-L-methionine</keyword>
<dbReference type="InterPro" id="IPR027492">
    <property type="entry name" value="RNA_MTrfase_RlmN"/>
</dbReference>
<dbReference type="Gene3D" id="3.20.20.70">
    <property type="entry name" value="Aldolase class I"/>
    <property type="match status" value="1"/>
</dbReference>
<dbReference type="InterPro" id="IPR058240">
    <property type="entry name" value="rSAM_sf"/>
</dbReference>
<comment type="subcellular location">
    <subcellularLocation>
        <location evidence="2">Cytoplasm</location>
    </subcellularLocation>
</comment>
<dbReference type="InterPro" id="IPR004383">
    <property type="entry name" value="rRNA_lsu_MTrfase_RlmN/Cfr"/>
</dbReference>
<name>A0A1Y1HYW5_KLENI</name>
<dbReference type="PROSITE" id="PS51918">
    <property type="entry name" value="RADICAL_SAM"/>
    <property type="match status" value="1"/>
</dbReference>
<dbReference type="SFLD" id="SFLDG01062">
    <property type="entry name" value="methyltransferase_(Class_A)"/>
    <property type="match status" value="1"/>
</dbReference>
<organism evidence="15 16">
    <name type="scientific">Klebsormidium nitens</name>
    <name type="common">Green alga</name>
    <name type="synonym">Ulothrix nitens</name>
    <dbReference type="NCBI Taxonomy" id="105231"/>
    <lineage>
        <taxon>Eukaryota</taxon>
        <taxon>Viridiplantae</taxon>
        <taxon>Streptophyta</taxon>
        <taxon>Klebsormidiophyceae</taxon>
        <taxon>Klebsormidiales</taxon>
        <taxon>Klebsormidiaceae</taxon>
        <taxon>Klebsormidium</taxon>
    </lineage>
</organism>
<evidence type="ECO:0000313" key="15">
    <source>
        <dbReference type="EMBL" id="GAQ82131.1"/>
    </source>
</evidence>
<comment type="cofactor">
    <cofactor evidence="1">
        <name>[4Fe-4S] cluster</name>
        <dbReference type="ChEBI" id="CHEBI:49883"/>
    </cofactor>
</comment>
<evidence type="ECO:0000256" key="10">
    <source>
        <dbReference type="ARBA" id="ARBA00023004"/>
    </source>
</evidence>
<evidence type="ECO:0000256" key="7">
    <source>
        <dbReference type="ARBA" id="ARBA00022679"/>
    </source>
</evidence>
<dbReference type="SFLD" id="SFLDF00275">
    <property type="entry name" value="adenosine_C2_methyltransferase"/>
    <property type="match status" value="1"/>
</dbReference>
<reference evidence="15 16" key="1">
    <citation type="journal article" date="2014" name="Nat. Commun.">
        <title>Klebsormidium flaccidum genome reveals primary factors for plant terrestrial adaptation.</title>
        <authorList>
            <person name="Hori K."/>
            <person name="Maruyama F."/>
            <person name="Fujisawa T."/>
            <person name="Togashi T."/>
            <person name="Yamamoto N."/>
            <person name="Seo M."/>
            <person name="Sato S."/>
            <person name="Yamada T."/>
            <person name="Mori H."/>
            <person name="Tajima N."/>
            <person name="Moriyama T."/>
            <person name="Ikeuchi M."/>
            <person name="Watanabe M."/>
            <person name="Wada H."/>
            <person name="Kobayashi K."/>
            <person name="Saito M."/>
            <person name="Masuda T."/>
            <person name="Sasaki-Sekimoto Y."/>
            <person name="Mashiguchi K."/>
            <person name="Awai K."/>
            <person name="Shimojima M."/>
            <person name="Masuda S."/>
            <person name="Iwai M."/>
            <person name="Nobusawa T."/>
            <person name="Narise T."/>
            <person name="Kondo S."/>
            <person name="Saito H."/>
            <person name="Sato R."/>
            <person name="Murakawa M."/>
            <person name="Ihara Y."/>
            <person name="Oshima-Yamada Y."/>
            <person name="Ohtaka K."/>
            <person name="Satoh M."/>
            <person name="Sonobe K."/>
            <person name="Ishii M."/>
            <person name="Ohtani R."/>
            <person name="Kanamori-Sato M."/>
            <person name="Honoki R."/>
            <person name="Miyazaki D."/>
            <person name="Mochizuki H."/>
            <person name="Umetsu J."/>
            <person name="Higashi K."/>
            <person name="Shibata D."/>
            <person name="Kamiya Y."/>
            <person name="Sato N."/>
            <person name="Nakamura Y."/>
            <person name="Tabata S."/>
            <person name="Ida S."/>
            <person name="Kurokawa K."/>
            <person name="Ohta H."/>
        </authorList>
    </citation>
    <scope>NUCLEOTIDE SEQUENCE [LARGE SCALE GENOMIC DNA]</scope>
    <source>
        <strain evidence="15 16">NIES-2285</strain>
    </source>
</reference>
<evidence type="ECO:0000256" key="13">
    <source>
        <dbReference type="SAM" id="Phobius"/>
    </source>
</evidence>
<evidence type="ECO:0000256" key="3">
    <source>
        <dbReference type="ARBA" id="ARBA00022485"/>
    </source>
</evidence>
<keyword evidence="13" id="KW-0472">Membrane</keyword>
<dbReference type="GO" id="GO:0005737">
    <property type="term" value="C:cytoplasm"/>
    <property type="evidence" value="ECO:0007669"/>
    <property type="project" value="UniProtKB-SubCell"/>
</dbReference>
<dbReference type="SFLD" id="SFLDS00029">
    <property type="entry name" value="Radical_SAM"/>
    <property type="match status" value="1"/>
</dbReference>
<evidence type="ECO:0000256" key="6">
    <source>
        <dbReference type="ARBA" id="ARBA00022603"/>
    </source>
</evidence>
<keyword evidence="13" id="KW-1133">Transmembrane helix</keyword>
<dbReference type="GO" id="GO:0008173">
    <property type="term" value="F:RNA methyltransferase activity"/>
    <property type="evidence" value="ECO:0007669"/>
    <property type="project" value="InterPro"/>
</dbReference>
<keyword evidence="3" id="KW-0004">4Fe-4S</keyword>
<dbReference type="GO" id="GO:0046872">
    <property type="term" value="F:metal ion binding"/>
    <property type="evidence" value="ECO:0007669"/>
    <property type="project" value="UniProtKB-KW"/>
</dbReference>
<dbReference type="SUPFAM" id="SSF102114">
    <property type="entry name" value="Radical SAM enzymes"/>
    <property type="match status" value="1"/>
</dbReference>
<evidence type="ECO:0000256" key="12">
    <source>
        <dbReference type="SAM" id="MobiDB-lite"/>
    </source>
</evidence>
<dbReference type="OMA" id="WAQHVDE"/>
<proteinExistence type="predicted"/>
<evidence type="ECO:0000256" key="11">
    <source>
        <dbReference type="ARBA" id="ARBA00023014"/>
    </source>
</evidence>
<keyword evidence="5" id="KW-0698">rRNA processing</keyword>
<feature type="region of interest" description="Disordered" evidence="12">
    <location>
        <begin position="63"/>
        <end position="86"/>
    </location>
</feature>
<gene>
    <name evidence="15" type="ORF">KFL_001010160</name>
</gene>
<feature type="domain" description="Radical SAM core" evidence="14">
    <location>
        <begin position="191"/>
        <end position="426"/>
    </location>
</feature>
<keyword evidence="6 15" id="KW-0489">Methyltransferase</keyword>
<dbReference type="Gene3D" id="1.10.150.530">
    <property type="match status" value="1"/>
</dbReference>
<sequence>MASQASSLRLKNLLVAGTLSAFVVGAYVYSMKAVGTTDLDRAVEKVEKEIAAERAAAKQNGNGSALSDVVATSRETNDDGTAQTSGFARVGGKTVLRNLSLNELEGWLQKHGHPARQAEHVWRWLYRDLAKDAFDVPGAPGMNKGFRQFLASHAEFDVLVVKEIKKAADGTTKVVLETKAGGRVETVLIPTPGRNTVCVSSQVGCAMNCQFCYTGRIGLKANLSTGEIVEQLVIMRRLFTADVGPINNVVFMGMGEPMHNLDNVIRAVDVMVHQQGLHVSHKKVSVSTSGLVPQIRHFCRTSPASLAVSLNATTDEVRDWIMPINRQYNLESLIGCLAGQFPRANGGQDKVLFEYVLLKGINDSLDDARRLIELVKPVPCRVNLIGFNPHAGSAFQPVPKPQMLEFFRVLADAGMVVTLRESRGDDQMAACGQLGELGSNPLQLLTPPARFQQALAGVPATIG</sequence>
<evidence type="ECO:0000256" key="1">
    <source>
        <dbReference type="ARBA" id="ARBA00001966"/>
    </source>
</evidence>
<keyword evidence="16" id="KW-1185">Reference proteome</keyword>
<dbReference type="NCBIfam" id="TIGR00048">
    <property type="entry name" value="rRNA_mod_RlmN"/>
    <property type="match status" value="1"/>
</dbReference>
<dbReference type="CDD" id="cd01335">
    <property type="entry name" value="Radical_SAM"/>
    <property type="match status" value="1"/>
</dbReference>
<dbReference type="InterPro" id="IPR040072">
    <property type="entry name" value="Methyltransferase_A"/>
</dbReference>
<evidence type="ECO:0000256" key="4">
    <source>
        <dbReference type="ARBA" id="ARBA00022490"/>
    </source>
</evidence>
<dbReference type="STRING" id="105231.A0A1Y1HYW5"/>
<feature type="transmembrane region" description="Helical" evidence="13">
    <location>
        <begin position="12"/>
        <end position="29"/>
    </location>
</feature>
<keyword evidence="4" id="KW-0963">Cytoplasm</keyword>
<evidence type="ECO:0000256" key="8">
    <source>
        <dbReference type="ARBA" id="ARBA00022691"/>
    </source>
</evidence>
<dbReference type="PANTHER" id="PTHR30544:SF9">
    <property type="entry name" value="RADICAL SAM SUPERFAMILY PROTEIN"/>
    <property type="match status" value="1"/>
</dbReference>
<protein>
    <submittedName>
        <fullName evidence="15">Ribosomal RNA large subunit methyltransferase</fullName>
    </submittedName>
</protein>
<accession>A0A1Y1HYW5</accession>
<evidence type="ECO:0000259" key="14">
    <source>
        <dbReference type="PROSITE" id="PS51918"/>
    </source>
</evidence>
<keyword evidence="13" id="KW-0812">Transmembrane</keyword>
<dbReference type="FunFam" id="3.20.20.70:FF:000161">
    <property type="entry name" value="Dual-specificity RNA methyltransferase RlmN"/>
    <property type="match status" value="1"/>
</dbReference>
<keyword evidence="9" id="KW-0479">Metal-binding</keyword>
<evidence type="ECO:0000313" key="16">
    <source>
        <dbReference type="Proteomes" id="UP000054558"/>
    </source>
</evidence>
<dbReference type="GO" id="GO:0070475">
    <property type="term" value="P:rRNA base methylation"/>
    <property type="evidence" value="ECO:0000318"/>
    <property type="project" value="GO_Central"/>
</dbReference>
<dbReference type="GO" id="GO:0051539">
    <property type="term" value="F:4 iron, 4 sulfur cluster binding"/>
    <property type="evidence" value="ECO:0007669"/>
    <property type="project" value="UniProtKB-KW"/>
</dbReference>
<evidence type="ECO:0000256" key="2">
    <source>
        <dbReference type="ARBA" id="ARBA00004496"/>
    </source>
</evidence>
<dbReference type="OrthoDB" id="538249at2759"/>
<evidence type="ECO:0000256" key="5">
    <source>
        <dbReference type="ARBA" id="ARBA00022552"/>
    </source>
</evidence>
<keyword evidence="10" id="KW-0408">Iron</keyword>
<dbReference type="GO" id="GO:0030488">
    <property type="term" value="P:tRNA methylation"/>
    <property type="evidence" value="ECO:0000318"/>
    <property type="project" value="GO_Central"/>
</dbReference>
<dbReference type="Proteomes" id="UP000054558">
    <property type="component" value="Unassembled WGS sequence"/>
</dbReference>
<dbReference type="EMBL" id="DF237050">
    <property type="protein sequence ID" value="GAQ82131.1"/>
    <property type="molecule type" value="Genomic_DNA"/>
</dbReference>
<keyword evidence="11" id="KW-0411">Iron-sulfur</keyword>
<dbReference type="PANTHER" id="PTHR30544">
    <property type="entry name" value="23S RRNA METHYLTRANSFERASE"/>
    <property type="match status" value="1"/>
</dbReference>
<dbReference type="AlphaFoldDB" id="A0A1Y1HYW5"/>